<name>A0A5B7K2Z7_PORTR</name>
<proteinExistence type="predicted"/>
<dbReference type="Proteomes" id="UP000324222">
    <property type="component" value="Unassembled WGS sequence"/>
</dbReference>
<comment type="caution">
    <text evidence="1">The sequence shown here is derived from an EMBL/GenBank/DDBJ whole genome shotgun (WGS) entry which is preliminary data.</text>
</comment>
<dbReference type="OrthoDB" id="6134417at2759"/>
<protein>
    <submittedName>
        <fullName evidence="1">Uncharacterized protein</fullName>
    </submittedName>
</protein>
<evidence type="ECO:0000313" key="1">
    <source>
        <dbReference type="EMBL" id="MPC99717.1"/>
    </source>
</evidence>
<sequence length="74" mass="8441">MTTPRPDCFSQLPLCSLLPLPLRQDGNSAQHQEAVADWSAEVKKMMTLMRTVFNQEQKEKYLSTVMEQVRKGTA</sequence>
<dbReference type="EMBL" id="VSRR010119532">
    <property type="protein sequence ID" value="MPC99717.1"/>
    <property type="molecule type" value="Genomic_DNA"/>
</dbReference>
<evidence type="ECO:0000313" key="2">
    <source>
        <dbReference type="Proteomes" id="UP000324222"/>
    </source>
</evidence>
<accession>A0A5B7K2Z7</accession>
<reference evidence="1 2" key="1">
    <citation type="submission" date="2019-05" db="EMBL/GenBank/DDBJ databases">
        <title>Another draft genome of Portunus trituberculatus and its Hox gene families provides insights of decapod evolution.</title>
        <authorList>
            <person name="Jeong J.-H."/>
            <person name="Song I."/>
            <person name="Kim S."/>
            <person name="Choi T."/>
            <person name="Kim D."/>
            <person name="Ryu S."/>
            <person name="Kim W."/>
        </authorList>
    </citation>
    <scope>NUCLEOTIDE SEQUENCE [LARGE SCALE GENOMIC DNA]</scope>
    <source>
        <tissue evidence="1">Muscle</tissue>
    </source>
</reference>
<organism evidence="1 2">
    <name type="scientific">Portunus trituberculatus</name>
    <name type="common">Swimming crab</name>
    <name type="synonym">Neptunus trituberculatus</name>
    <dbReference type="NCBI Taxonomy" id="210409"/>
    <lineage>
        <taxon>Eukaryota</taxon>
        <taxon>Metazoa</taxon>
        <taxon>Ecdysozoa</taxon>
        <taxon>Arthropoda</taxon>
        <taxon>Crustacea</taxon>
        <taxon>Multicrustacea</taxon>
        <taxon>Malacostraca</taxon>
        <taxon>Eumalacostraca</taxon>
        <taxon>Eucarida</taxon>
        <taxon>Decapoda</taxon>
        <taxon>Pleocyemata</taxon>
        <taxon>Brachyura</taxon>
        <taxon>Eubrachyura</taxon>
        <taxon>Portunoidea</taxon>
        <taxon>Portunidae</taxon>
        <taxon>Portuninae</taxon>
        <taxon>Portunus</taxon>
    </lineage>
</organism>
<keyword evidence="2" id="KW-1185">Reference proteome</keyword>
<gene>
    <name evidence="1" type="ORF">E2C01_095147</name>
</gene>
<dbReference type="AlphaFoldDB" id="A0A5B7K2Z7"/>